<evidence type="ECO:0000313" key="2">
    <source>
        <dbReference type="Proteomes" id="UP000692954"/>
    </source>
</evidence>
<protein>
    <submittedName>
        <fullName evidence="1">Uncharacterized protein</fullName>
    </submittedName>
</protein>
<reference evidence="1" key="1">
    <citation type="submission" date="2021-01" db="EMBL/GenBank/DDBJ databases">
        <authorList>
            <consortium name="Genoscope - CEA"/>
            <person name="William W."/>
        </authorList>
    </citation>
    <scope>NUCLEOTIDE SEQUENCE</scope>
</reference>
<organism evidence="1 2">
    <name type="scientific">Paramecium sonneborni</name>
    <dbReference type="NCBI Taxonomy" id="65129"/>
    <lineage>
        <taxon>Eukaryota</taxon>
        <taxon>Sar</taxon>
        <taxon>Alveolata</taxon>
        <taxon>Ciliophora</taxon>
        <taxon>Intramacronucleata</taxon>
        <taxon>Oligohymenophorea</taxon>
        <taxon>Peniculida</taxon>
        <taxon>Parameciidae</taxon>
        <taxon>Paramecium</taxon>
    </lineage>
</organism>
<sequence length="643" mass="76477">MSKEQKFNNKHLKRIQLQSLQEYQQQSIVQNNFMNNKFKIENEHQESDQEIIDFPKQNLVNQFKQQQITNIKSQLKQIIISKIPFPQFLAFIKITERKAQINYKTKLVTSLNHILSKYSSKIQENDMLNISFSSIDDEDLILNILILLEEFINKNRSIKISDFTQFEIKGMIKVFQKAKEFNVFNAFQKKSLTFVLIVQNIKLISFYLNDQFDCLDLQTSQNSQDSFCIELQEDQIQENKLIDFEKSRESQQNILVDQNKLKQLSNQNIQSTQEFNRFEKMEDFTIKILILRLNELCIPFPELLKKIKLTYKSKDFAILDQKGMLTIYPDFEVIKQICALPQMQKFSQELQLPMLCQFVPKKIKQVIIQKYQHYQYKSILNAMEDMIIVIKNKQYDCFEELLKIYRDQKFNQFLQSIWNICGDQIQSILQNKVDGQKLFNEFGSNILKVGTILFEIKQNIGNKGDLNCNQIGAKNIRQICIKQNNQSPLLKIFFGRLNKVQKAFPLMLKLLHYSNFNVILVNRKFCLEEIAQTKLFIEFMKNKFNYDIEQQKPSERVELVFFTNKFIIEPESSETWPKIILQQLHLIYQKRLKYEQVIRDAVETKAYKQNIKELSAIQEQQDVRAKIKELLILIYDFIIKNQN</sequence>
<evidence type="ECO:0000313" key="1">
    <source>
        <dbReference type="EMBL" id="CAD8052448.1"/>
    </source>
</evidence>
<dbReference type="OrthoDB" id="10346561at2759"/>
<dbReference type="Proteomes" id="UP000692954">
    <property type="component" value="Unassembled WGS sequence"/>
</dbReference>
<proteinExistence type="predicted"/>
<dbReference type="EMBL" id="CAJJDN010000006">
    <property type="protein sequence ID" value="CAD8052448.1"/>
    <property type="molecule type" value="Genomic_DNA"/>
</dbReference>
<keyword evidence="2" id="KW-1185">Reference proteome</keyword>
<accession>A0A8S1KBM3</accession>
<name>A0A8S1KBM3_9CILI</name>
<gene>
    <name evidence="1" type="ORF">PSON_ATCC_30995.1.T0060459</name>
</gene>
<dbReference type="AlphaFoldDB" id="A0A8S1KBM3"/>
<comment type="caution">
    <text evidence="1">The sequence shown here is derived from an EMBL/GenBank/DDBJ whole genome shotgun (WGS) entry which is preliminary data.</text>
</comment>